<organism evidence="2 3">
    <name type="scientific">Phreatobacter aquaticus</name>
    <dbReference type="NCBI Taxonomy" id="2570229"/>
    <lineage>
        <taxon>Bacteria</taxon>
        <taxon>Pseudomonadati</taxon>
        <taxon>Pseudomonadota</taxon>
        <taxon>Alphaproteobacteria</taxon>
        <taxon>Hyphomicrobiales</taxon>
        <taxon>Phreatobacteraceae</taxon>
        <taxon>Phreatobacter</taxon>
    </lineage>
</organism>
<evidence type="ECO:0000313" key="3">
    <source>
        <dbReference type="Proteomes" id="UP000298588"/>
    </source>
</evidence>
<dbReference type="OrthoDB" id="9814939at2"/>
<dbReference type="NCBIfam" id="TIGR03214">
    <property type="entry name" value="ura-cupin"/>
    <property type="match status" value="1"/>
</dbReference>
<dbReference type="EC" id="3.5.3.26" evidence="2"/>
<dbReference type="InterPro" id="IPR011051">
    <property type="entry name" value="RmlC_Cupin_sf"/>
</dbReference>
<reference evidence="2 3" key="1">
    <citation type="submission" date="2019-04" db="EMBL/GenBank/DDBJ databases">
        <title>Phreatobacter aquaticus sp. nov.</title>
        <authorList>
            <person name="Choi A."/>
            <person name="Baek K."/>
        </authorList>
    </citation>
    <scope>NUCLEOTIDE SEQUENCE [LARGE SCALE GENOMIC DNA]</scope>
    <source>
        <strain evidence="2 3">NMCR1094</strain>
    </source>
</reference>
<dbReference type="AlphaFoldDB" id="A0A4D7QIZ5"/>
<dbReference type="SUPFAM" id="SSF51182">
    <property type="entry name" value="RmlC-like cupins"/>
    <property type="match status" value="1"/>
</dbReference>
<dbReference type="Proteomes" id="UP000298588">
    <property type="component" value="Chromosome"/>
</dbReference>
<dbReference type="Gene3D" id="2.60.120.10">
    <property type="entry name" value="Jelly Rolls"/>
    <property type="match status" value="2"/>
</dbReference>
<dbReference type="PANTHER" id="PTHR34571">
    <property type="entry name" value="(S)-UREIDOGLYCINE AMINOHYDROLASE"/>
    <property type="match status" value="1"/>
</dbReference>
<dbReference type="Pfam" id="PF07883">
    <property type="entry name" value="Cupin_2"/>
    <property type="match status" value="1"/>
</dbReference>
<keyword evidence="3" id="KW-1185">Reference proteome</keyword>
<evidence type="ECO:0000313" key="2">
    <source>
        <dbReference type="EMBL" id="QCK85394.1"/>
    </source>
</evidence>
<accession>A0A4D7QIZ5</accession>
<sequence length="264" mass="28970">MHPNALSLRPGHLPPGAIGHGRAVVKPNYAFMPPEGILSSRLPDYEQTVVHFQAAPALGAEFAQALLAIAPGGGTRGMILAQPQHFFFVIEGTVVIHVEDGEPQELTAGGFAYLPPGTRFSLRNESPGPARVERLTKPYESIGLPPPDPIVSHRDKVPATNLTGAEGRNWKLLLGAGDFRFDMEINILSFQPGAYFPDVETHIMEHGLVMLEGQGLYYLAGDWHEIWAGDFIWMGAYCPQQFYPTGFGEAAYLLYKNVNRDISF</sequence>
<dbReference type="InterPro" id="IPR017627">
    <property type="entry name" value="UGHY"/>
</dbReference>
<dbReference type="InterPro" id="IPR044697">
    <property type="entry name" value="UGlyAH_cupin_C"/>
</dbReference>
<dbReference type="GO" id="GO:0071522">
    <property type="term" value="F:ureidoglycine aminohydrolase activity"/>
    <property type="evidence" value="ECO:0007669"/>
    <property type="project" value="UniProtKB-EC"/>
</dbReference>
<dbReference type="InterPro" id="IPR013096">
    <property type="entry name" value="Cupin_2"/>
</dbReference>
<dbReference type="CDD" id="cd02212">
    <property type="entry name" value="cupin_UGlyAH_C"/>
    <property type="match status" value="1"/>
</dbReference>
<name>A0A4D7QIZ5_9HYPH</name>
<evidence type="ECO:0000259" key="1">
    <source>
        <dbReference type="Pfam" id="PF07883"/>
    </source>
</evidence>
<dbReference type="EMBL" id="CP039865">
    <property type="protein sequence ID" value="QCK85394.1"/>
    <property type="molecule type" value="Genomic_DNA"/>
</dbReference>
<feature type="domain" description="Cupin type-2" evidence="1">
    <location>
        <begin position="67"/>
        <end position="132"/>
    </location>
</feature>
<proteinExistence type="predicted"/>
<keyword evidence="2" id="KW-0378">Hydrolase</keyword>
<gene>
    <name evidence="2" type="ORF">E8L99_06235</name>
</gene>
<protein>
    <submittedName>
        <fullName evidence="2">(S)-ureidoglycine aminohydrolase</fullName>
        <ecNumber evidence="2">3.5.3.26</ecNumber>
    </submittedName>
</protein>
<dbReference type="RefSeq" id="WP_137098728.1">
    <property type="nucleotide sequence ID" value="NZ_CP039865.1"/>
</dbReference>
<dbReference type="KEGG" id="paqt:E8L99_06235"/>
<dbReference type="PANTHER" id="PTHR34571:SF1">
    <property type="entry name" value="(S)-UREIDOGLYCINE AMINOHYDROLASE"/>
    <property type="match status" value="1"/>
</dbReference>
<dbReference type="InterPro" id="IPR014710">
    <property type="entry name" value="RmlC-like_jellyroll"/>
</dbReference>